<dbReference type="PANTHER" id="PTHR35092">
    <property type="entry name" value="CHLORINASE MJ1651"/>
    <property type="match status" value="1"/>
</dbReference>
<name>D7D9C1_STAHD</name>
<dbReference type="SUPFAM" id="SSF101852">
    <property type="entry name" value="Bacterial fluorinating enzyme, C-terminal domain"/>
    <property type="match status" value="1"/>
</dbReference>
<comment type="similarity">
    <text evidence="2">Belongs to the SAM hydrolase / SAM-dependent halogenase family.</text>
</comment>
<dbReference type="Gene3D" id="3.40.50.10790">
    <property type="entry name" value="S-adenosyl-l-methionine hydroxide adenosyltransferase, N-terminal"/>
    <property type="match status" value="1"/>
</dbReference>
<dbReference type="AlphaFoldDB" id="D7D9C1"/>
<accession>D7D9C1</accession>
<dbReference type="PANTHER" id="PTHR35092:SF1">
    <property type="entry name" value="CHLORINASE MJ1651"/>
    <property type="match status" value="1"/>
</dbReference>
<dbReference type="Proteomes" id="UP000002573">
    <property type="component" value="Chromosome"/>
</dbReference>
<dbReference type="HOGENOM" id="CLU_059734_1_1_2"/>
<dbReference type="InterPro" id="IPR002747">
    <property type="entry name" value="SAM_OH_AdoTrfase"/>
</dbReference>
<dbReference type="Pfam" id="PF20257">
    <property type="entry name" value="SAM_HAT_C"/>
    <property type="match status" value="1"/>
</dbReference>
<feature type="domain" description="S-adenosyl-l-methionine hydroxide adenosyltransferase C-terminal" evidence="4">
    <location>
        <begin position="176"/>
        <end position="263"/>
    </location>
</feature>
<dbReference type="InterPro" id="IPR023227">
    <property type="entry name" value="SAM_OH_AdoTrfase_C_sf"/>
</dbReference>
<dbReference type="Gene3D" id="2.40.30.90">
    <property type="entry name" value="Bacterial fluorinating enzyme like"/>
    <property type="match status" value="1"/>
</dbReference>
<dbReference type="Pfam" id="PF01887">
    <property type="entry name" value="SAM_HAT_N"/>
    <property type="match status" value="1"/>
</dbReference>
<gene>
    <name evidence="5" type="ordered locus">Shell_1272</name>
</gene>
<evidence type="ECO:0000259" key="3">
    <source>
        <dbReference type="Pfam" id="PF01887"/>
    </source>
</evidence>
<dbReference type="RefSeq" id="WP_013143565.1">
    <property type="nucleotide sequence ID" value="NC_014205.1"/>
</dbReference>
<reference evidence="6" key="1">
    <citation type="submission" date="2010-05" db="EMBL/GenBank/DDBJ databases">
        <title>Complete sequence of Staphylothermus hellenicus DSM 12710.</title>
        <authorList>
            <consortium name="US DOE Joint Genome Institute"/>
            <person name="Lucas S."/>
            <person name="Copeland A."/>
            <person name="Lapidus A."/>
            <person name="Cheng J.-F."/>
            <person name="Bruce D."/>
            <person name="Goodwin L."/>
            <person name="Pitluck S."/>
            <person name="Davenport K."/>
            <person name="Detter J.C."/>
            <person name="Han C."/>
            <person name="Tapia R."/>
            <person name="Larimer F."/>
            <person name="Land M."/>
            <person name="Hauser L."/>
            <person name="Kyrpides N."/>
            <person name="Mikhailova N."/>
            <person name="Anderson I.J."/>
            <person name="Woyke T."/>
        </authorList>
    </citation>
    <scope>NUCLEOTIDE SEQUENCE [LARGE SCALE GENOMIC DNA]</scope>
    <source>
        <strain evidence="6">DSM 12710 / JCM 10830 / BK20S6-10-b1 / P8</strain>
    </source>
</reference>
<dbReference type="GeneID" id="9234982"/>
<organism evidence="5 6">
    <name type="scientific">Staphylothermus hellenicus (strain DSM 12710 / JCM 10830 / BK20S6-10-b1 / P8)</name>
    <dbReference type="NCBI Taxonomy" id="591019"/>
    <lineage>
        <taxon>Archaea</taxon>
        <taxon>Thermoproteota</taxon>
        <taxon>Thermoprotei</taxon>
        <taxon>Desulfurococcales</taxon>
        <taxon>Desulfurococcaceae</taxon>
        <taxon>Staphylothermus</taxon>
    </lineage>
</organism>
<dbReference type="InterPro" id="IPR046469">
    <property type="entry name" value="SAM_HAT_N"/>
</dbReference>
<reference evidence="5 6" key="2">
    <citation type="journal article" date="2011" name="Stand. Genomic Sci.">
        <title>Complete genome sequence of Staphylothermus hellenicus P8.</title>
        <authorList>
            <person name="Anderson I."/>
            <person name="Wirth R."/>
            <person name="Lucas S."/>
            <person name="Copeland A."/>
            <person name="Lapidus A."/>
            <person name="Cheng J.F."/>
            <person name="Goodwin L."/>
            <person name="Pitluck S."/>
            <person name="Davenport K."/>
            <person name="Detter J.C."/>
            <person name="Han C."/>
            <person name="Tapia R."/>
            <person name="Land M."/>
            <person name="Hauser L."/>
            <person name="Pati A."/>
            <person name="Mikhailova N."/>
            <person name="Woyke T."/>
            <person name="Klenk H.P."/>
            <person name="Kyrpides N."/>
            <person name="Ivanova N."/>
        </authorList>
    </citation>
    <scope>NUCLEOTIDE SEQUENCE [LARGE SCALE GENOMIC DNA]</scope>
    <source>
        <strain evidence="6">DSM 12710 / JCM 10830 / BK20S6-10-b1 / P8</strain>
    </source>
</reference>
<evidence type="ECO:0000256" key="1">
    <source>
        <dbReference type="ARBA" id="ARBA00022691"/>
    </source>
</evidence>
<evidence type="ECO:0000313" key="6">
    <source>
        <dbReference type="Proteomes" id="UP000002573"/>
    </source>
</evidence>
<feature type="domain" description="S-adenosyl-l-methionine hydroxide adenosyltransferase N-terminal" evidence="3">
    <location>
        <begin position="6"/>
        <end position="151"/>
    </location>
</feature>
<dbReference type="InterPro" id="IPR046470">
    <property type="entry name" value="SAM_HAT_C"/>
</dbReference>
<dbReference type="PIRSF" id="PIRSF006779">
    <property type="entry name" value="UCP006779"/>
    <property type="match status" value="1"/>
</dbReference>
<sequence length="274" mass="30849">MTSGLIVLLTDFGLKDPYVGVMKGVIKSINSEAEIIDLTHMVRRQDTYEAAIILLVSAKYFPEKTIFVCVVDPGVGGSRKALLIETNHYYLIGPDNGCLSLLAQNDGVKAVYDVSESKYRLRRISYTFHGRDVFAPIAAWLSRGIKPEELGVRISFEDMVKYDLIRPEITENTVRGSVIYIDVFGNIMTNISMDYIDKINLSYGEKLRVKIDDKELVCPFVPSFSYVGLGEPACYINSWDYFEIGINHGNAAEKYGIEKGARIFITREQLKSKN</sequence>
<evidence type="ECO:0000313" key="5">
    <source>
        <dbReference type="EMBL" id="ADI32367.1"/>
    </source>
</evidence>
<dbReference type="eggNOG" id="arCOG04309">
    <property type="taxonomic scope" value="Archaea"/>
</dbReference>
<dbReference type="SUPFAM" id="SSF102522">
    <property type="entry name" value="Bacterial fluorinating enzyme, N-terminal domain"/>
    <property type="match status" value="1"/>
</dbReference>
<dbReference type="InterPro" id="IPR023228">
    <property type="entry name" value="SAM_OH_AdoTrfase_N_sf"/>
</dbReference>
<evidence type="ECO:0000256" key="2">
    <source>
        <dbReference type="ARBA" id="ARBA00024035"/>
    </source>
</evidence>
<keyword evidence="1" id="KW-0949">S-adenosyl-L-methionine</keyword>
<dbReference type="OrthoDB" id="372224at2157"/>
<protein>
    <submittedName>
        <fullName evidence="5">Uncharacterized protein</fullName>
    </submittedName>
</protein>
<dbReference type="KEGG" id="shc:Shell_1272"/>
<evidence type="ECO:0000259" key="4">
    <source>
        <dbReference type="Pfam" id="PF20257"/>
    </source>
</evidence>
<dbReference type="EMBL" id="CP002051">
    <property type="protein sequence ID" value="ADI32367.1"/>
    <property type="molecule type" value="Genomic_DNA"/>
</dbReference>
<keyword evidence="6" id="KW-1185">Reference proteome</keyword>
<proteinExistence type="inferred from homology"/>